<keyword evidence="2" id="KW-1185">Reference proteome</keyword>
<proteinExistence type="predicted"/>
<dbReference type="KEGG" id="tne:Tneu_1443"/>
<reference evidence="1" key="1">
    <citation type="submission" date="2008-03" db="EMBL/GenBank/DDBJ databases">
        <title>Complete sequence of Thermoproteus neutrophilus V24Sta.</title>
        <authorList>
            <consortium name="US DOE Joint Genome Institute"/>
            <person name="Copeland A."/>
            <person name="Lucas S."/>
            <person name="Lapidus A."/>
            <person name="Glavina del Rio T."/>
            <person name="Dalin E."/>
            <person name="Tice H."/>
            <person name="Bruce D."/>
            <person name="Goodwin L."/>
            <person name="Pitluck S."/>
            <person name="Sims D."/>
            <person name="Brettin T."/>
            <person name="Detter J.C."/>
            <person name="Han C."/>
            <person name="Kuske C.R."/>
            <person name="Schmutz J."/>
            <person name="Larimer F."/>
            <person name="Land M."/>
            <person name="Hauser L."/>
            <person name="Kyrpides N."/>
            <person name="Mikhailova N."/>
            <person name="Biddle J.F."/>
            <person name="Zhang Z."/>
            <person name="Fitz-Gibbon S.T."/>
            <person name="Lowe T.M."/>
            <person name="Saltikov C."/>
            <person name="House C.H."/>
            <person name="Richardson P."/>
        </authorList>
    </citation>
    <scope>NUCLEOTIDE SEQUENCE [LARGE SCALE GENOMIC DNA]</scope>
    <source>
        <strain evidence="1">V24Sta</strain>
    </source>
</reference>
<dbReference type="RefSeq" id="WP_012350787.1">
    <property type="nucleotide sequence ID" value="NC_010525.1"/>
</dbReference>
<dbReference type="AlphaFoldDB" id="B1Y9D9"/>
<name>B1Y9D9_PYRNV</name>
<dbReference type="GeneID" id="58787343"/>
<gene>
    <name evidence="1" type="ordered locus">Tneu_1443</name>
</gene>
<dbReference type="Proteomes" id="UP000001694">
    <property type="component" value="Chromosome"/>
</dbReference>
<dbReference type="STRING" id="444157.Tneu_1443"/>
<dbReference type="EMBL" id="CP001014">
    <property type="protein sequence ID" value="ACB40368.1"/>
    <property type="molecule type" value="Genomic_DNA"/>
</dbReference>
<evidence type="ECO:0000313" key="1">
    <source>
        <dbReference type="EMBL" id="ACB40368.1"/>
    </source>
</evidence>
<sequence length="56" mass="6259">MDILLEEIRRTFGATDEGKLAEALVVAYRQGGAKAAKAVLHEYLRRLGVDVEDRED</sequence>
<dbReference type="HOGENOM" id="CLU_3003292_0_0_2"/>
<evidence type="ECO:0000313" key="2">
    <source>
        <dbReference type="Proteomes" id="UP000001694"/>
    </source>
</evidence>
<organism evidence="1 2">
    <name type="scientific">Pyrobaculum neutrophilum (strain DSM 2338 / JCM 9278 / NBRC 100436 / V24Sta)</name>
    <name type="common">Thermoproteus neutrophilus</name>
    <dbReference type="NCBI Taxonomy" id="444157"/>
    <lineage>
        <taxon>Archaea</taxon>
        <taxon>Thermoproteota</taxon>
        <taxon>Thermoprotei</taxon>
        <taxon>Thermoproteales</taxon>
        <taxon>Thermoproteaceae</taxon>
        <taxon>Pyrobaculum</taxon>
    </lineage>
</organism>
<accession>B1Y9D9</accession>
<protein>
    <submittedName>
        <fullName evidence="1">Uncharacterized protein</fullName>
    </submittedName>
</protein>
<dbReference type="OrthoDB" id="26813at2157"/>
<dbReference type="eggNOG" id="arCOG07432">
    <property type="taxonomic scope" value="Archaea"/>
</dbReference>